<sequence length="365" mass="42244">MNAKPSAAIVTTTIYVPKLLAAYAKDAKEYKHDVLFIVIADKKTPQEAENFCASLKKRGILIEYFSCARQEKYLSRFPALKKHLLWNSIQRRNVGILFAYESGCSTVITIDDDNFLVTKDFIGAHQVQSERVCDVVKTNTGWVNVCALLKEREDRRFYHRGFPLEKRTPKEKWTVKKTNVRPVVNAGLWLGDPDVDAMERLYHLADPTEAVQYTGKRTMAPAEGVWTPFNSQNTAIRRDAIPAYFLSPYIGRYDDIWAAYIIKHIADHLHDSICFGEPVVEQKRNPHNYWKDFDQERYGHALTLRFVTALSRIRLSGTTYQKCFKEITAMLPREIGKEKLSDQEKQFFVKFFAGLRIWRDVFVSL</sequence>
<dbReference type="PANTHER" id="PTHR31362">
    <property type="entry name" value="GLYCOSYLTRANSFERASE STELLO1-RELATED"/>
    <property type="match status" value="1"/>
</dbReference>
<name>A0A1F6CMN2_9BACT</name>
<evidence type="ECO:0000256" key="2">
    <source>
        <dbReference type="ARBA" id="ARBA00023034"/>
    </source>
</evidence>
<dbReference type="Pfam" id="PF03214">
    <property type="entry name" value="RGP"/>
    <property type="match status" value="1"/>
</dbReference>
<evidence type="ECO:0000313" key="3">
    <source>
        <dbReference type="EMBL" id="OGG50469.1"/>
    </source>
</evidence>
<accession>A0A1F6CMN2</accession>
<dbReference type="Proteomes" id="UP000178370">
    <property type="component" value="Unassembled WGS sequence"/>
</dbReference>
<dbReference type="InterPro" id="IPR037595">
    <property type="entry name" value="RGP_fam"/>
</dbReference>
<comment type="subcellular location">
    <subcellularLocation>
        <location evidence="1">Golgi apparatus</location>
    </subcellularLocation>
</comment>
<dbReference type="PANTHER" id="PTHR31362:SF0">
    <property type="entry name" value="EXOSTOSIN DOMAIN-CONTAINING PROTEIN-RELATED"/>
    <property type="match status" value="1"/>
</dbReference>
<evidence type="ECO:0000313" key="4">
    <source>
        <dbReference type="Proteomes" id="UP000178370"/>
    </source>
</evidence>
<comment type="caution">
    <text evidence="3">The sequence shown here is derived from an EMBL/GenBank/DDBJ whole genome shotgun (WGS) entry which is preliminary data.</text>
</comment>
<gene>
    <name evidence="3" type="ORF">A2763_01700</name>
</gene>
<keyword evidence="2" id="KW-0333">Golgi apparatus</keyword>
<evidence type="ECO:0008006" key="5">
    <source>
        <dbReference type="Google" id="ProtNLM"/>
    </source>
</evidence>
<dbReference type="AlphaFoldDB" id="A0A1F6CMN2"/>
<organism evidence="3 4">
    <name type="scientific">Candidatus Kaiserbacteria bacterium RIFCSPHIGHO2_01_FULL_54_36</name>
    <dbReference type="NCBI Taxonomy" id="1798482"/>
    <lineage>
        <taxon>Bacteria</taxon>
        <taxon>Candidatus Kaiseribacteriota</taxon>
    </lineage>
</organism>
<proteinExistence type="predicted"/>
<dbReference type="STRING" id="1798482.A2763_01700"/>
<dbReference type="EMBL" id="MFKV01000014">
    <property type="protein sequence ID" value="OGG50469.1"/>
    <property type="molecule type" value="Genomic_DNA"/>
</dbReference>
<protein>
    <recommendedName>
        <fullName evidence="5">Glycosyltransferase 2-like domain-containing protein</fullName>
    </recommendedName>
</protein>
<evidence type="ECO:0000256" key="1">
    <source>
        <dbReference type="ARBA" id="ARBA00004555"/>
    </source>
</evidence>
<dbReference type="InterPro" id="IPR005049">
    <property type="entry name" value="STL-like"/>
</dbReference>
<reference evidence="3 4" key="1">
    <citation type="journal article" date="2016" name="Nat. Commun.">
        <title>Thousands of microbial genomes shed light on interconnected biogeochemical processes in an aquifer system.</title>
        <authorList>
            <person name="Anantharaman K."/>
            <person name="Brown C.T."/>
            <person name="Hug L.A."/>
            <person name="Sharon I."/>
            <person name="Castelle C.J."/>
            <person name="Probst A.J."/>
            <person name="Thomas B.C."/>
            <person name="Singh A."/>
            <person name="Wilkins M.J."/>
            <person name="Karaoz U."/>
            <person name="Brodie E.L."/>
            <person name="Williams K.H."/>
            <person name="Hubbard S.S."/>
            <person name="Banfield J.F."/>
        </authorList>
    </citation>
    <scope>NUCLEOTIDE SEQUENCE [LARGE SCALE GENOMIC DNA]</scope>
</reference>